<evidence type="ECO:0000256" key="6">
    <source>
        <dbReference type="ARBA" id="ARBA00023170"/>
    </source>
</evidence>
<keyword evidence="5 9" id="KW-0472">Membrane</keyword>
<name>A0A1Y1X5Z4_9FUNG</name>
<evidence type="ECO:0000256" key="2">
    <source>
        <dbReference type="ARBA" id="ARBA00022692"/>
    </source>
</evidence>
<dbReference type="SMART" id="SM00710">
    <property type="entry name" value="PbH1"/>
    <property type="match status" value="7"/>
</dbReference>
<dbReference type="AlphaFoldDB" id="A0A1Y1X5Z4"/>
<dbReference type="EMBL" id="MCFG01000123">
    <property type="protein sequence ID" value="ORX81231.1"/>
    <property type="molecule type" value="Genomic_DNA"/>
</dbReference>
<dbReference type="InterPro" id="IPR017978">
    <property type="entry name" value="GPCR_3_C"/>
</dbReference>
<evidence type="ECO:0000256" key="8">
    <source>
        <dbReference type="ARBA" id="ARBA00023224"/>
    </source>
</evidence>
<keyword evidence="6" id="KW-0675">Receptor</keyword>
<gene>
    <name evidence="12" type="ORF">BCR32DRAFT_13221</name>
</gene>
<keyword evidence="7" id="KW-0325">Glycoprotein</keyword>
<evidence type="ECO:0000256" key="7">
    <source>
        <dbReference type="ARBA" id="ARBA00023180"/>
    </source>
</evidence>
<evidence type="ECO:0000256" key="4">
    <source>
        <dbReference type="ARBA" id="ARBA00023040"/>
    </source>
</evidence>
<keyword evidence="10" id="KW-0732">Signal</keyword>
<reference evidence="12 13" key="2">
    <citation type="submission" date="2016-08" db="EMBL/GenBank/DDBJ databases">
        <title>Pervasive Adenine N6-methylation of Active Genes in Fungi.</title>
        <authorList>
            <consortium name="DOE Joint Genome Institute"/>
            <person name="Mondo S.J."/>
            <person name="Dannebaum R.O."/>
            <person name="Kuo R.C."/>
            <person name="Labutti K."/>
            <person name="Haridas S."/>
            <person name="Kuo A."/>
            <person name="Salamov A."/>
            <person name="Ahrendt S.R."/>
            <person name="Lipzen A."/>
            <person name="Sullivan W."/>
            <person name="Andreopoulos W.B."/>
            <person name="Clum A."/>
            <person name="Lindquist E."/>
            <person name="Daum C."/>
            <person name="Ramamoorthy G.K."/>
            <person name="Gryganskyi A."/>
            <person name="Culley D."/>
            <person name="Magnuson J.K."/>
            <person name="James T.Y."/>
            <person name="O'Malley M.A."/>
            <person name="Stajich J.E."/>
            <person name="Spatafora J.W."/>
            <person name="Visel A."/>
            <person name="Grigoriev I.V."/>
        </authorList>
    </citation>
    <scope>NUCLEOTIDE SEQUENCE [LARGE SCALE GENOMIC DNA]</scope>
    <source>
        <strain evidence="12 13">S4</strain>
    </source>
</reference>
<feature type="transmembrane region" description="Helical" evidence="9">
    <location>
        <begin position="886"/>
        <end position="911"/>
    </location>
</feature>
<dbReference type="GO" id="GO:0004965">
    <property type="term" value="F:G protein-coupled GABA receptor activity"/>
    <property type="evidence" value="ECO:0007669"/>
    <property type="project" value="InterPro"/>
</dbReference>
<protein>
    <recommendedName>
        <fullName evidence="11">G-protein coupled receptors family 3 profile domain-containing protein</fullName>
    </recommendedName>
</protein>
<accession>A0A1Y1X5Z4</accession>
<dbReference type="GO" id="GO:0038039">
    <property type="term" value="C:G protein-coupled receptor heterodimeric complex"/>
    <property type="evidence" value="ECO:0007669"/>
    <property type="project" value="TreeGrafter"/>
</dbReference>
<dbReference type="PROSITE" id="PS50259">
    <property type="entry name" value="G_PROTEIN_RECEP_F3_4"/>
    <property type="match status" value="1"/>
</dbReference>
<evidence type="ECO:0000313" key="12">
    <source>
        <dbReference type="EMBL" id="ORX81231.1"/>
    </source>
</evidence>
<keyword evidence="2 9" id="KW-0812">Transmembrane</keyword>
<dbReference type="STRING" id="1754192.A0A1Y1X5Z4"/>
<evidence type="ECO:0000256" key="1">
    <source>
        <dbReference type="ARBA" id="ARBA00004141"/>
    </source>
</evidence>
<feature type="transmembrane region" description="Helical" evidence="9">
    <location>
        <begin position="996"/>
        <end position="1013"/>
    </location>
</feature>
<proteinExistence type="predicted"/>
<feature type="transmembrane region" description="Helical" evidence="9">
    <location>
        <begin position="956"/>
        <end position="975"/>
    </location>
</feature>
<feature type="transmembrane region" description="Helical" evidence="9">
    <location>
        <begin position="923"/>
        <end position="944"/>
    </location>
</feature>
<comment type="caution">
    <text evidence="12">The sequence shown here is derived from an EMBL/GenBank/DDBJ whole genome shotgun (WGS) entry which is preliminary data.</text>
</comment>
<keyword evidence="8" id="KW-0807">Transducer</keyword>
<comment type="subcellular location">
    <subcellularLocation>
        <location evidence="1">Membrane</location>
        <topology evidence="1">Multi-pass membrane protein</topology>
    </subcellularLocation>
</comment>
<dbReference type="GO" id="GO:0007214">
    <property type="term" value="P:gamma-aminobutyric acid signaling pathway"/>
    <property type="evidence" value="ECO:0007669"/>
    <property type="project" value="TreeGrafter"/>
</dbReference>
<evidence type="ECO:0000256" key="9">
    <source>
        <dbReference type="SAM" id="Phobius"/>
    </source>
</evidence>
<keyword evidence="3 9" id="KW-1133">Transmembrane helix</keyword>
<sequence>MGSCIITFLSIFIIILLDYVNSKEIIVNSETSFLNAINNEYNDIIIDNDVIINTEFKSTVSHLTIKGNLKSSTLQFNNKAEFINGNILNFHEITIRGNVTINYSTVNLESINFYGHMNIVKTTNDEGKININNSIFTLYGEEEKCFFNIGNYDTIILNSEFYSGSDIHGILVHYDGGEDKFYELFIEGSKFIGKYTSSGIDISHGNVKIINSIFDTCSSYSSTNSKGGSLTGYAANIKISRCTFSNGFSNFDGGAFFISQMKSFLAEDLTVLNVTSRFSGGLLYSTTPPGVESHAVLKNIKHIGSGGVNISDVIMTGVIACLTGYATLEIDTYYGENFNTNIGTGSMFVGGGDTQMNIKNLYLNNISGGPSSGAGLLITTYNPITTGVTFELNNCSIKNANQKCDKDNSLLTWCDKGTFTINNCVFENFKGSKSYIHYQSNESRVTFNNVKFMNVFSKIPTSLINHDSSLENAYLDLNKFSLTNVTSQGEIFKINVSDLKITDSNFTNIHTCITSNSCINSDDRPAIGLILNTGKLYITNTIFNNIYGSLGFSLSSRSSTEISKSTFINNNYMNGIFSAVESTYISLGDLLVKDTLFDNNYSTRGTIIHIDEVKLPTDLKSVKFENCNFKNNYAVKQGGISYSISSYSNQNIIFDNCKFNNNTSKLGNISYSYNRLSEPQFININNINELKTIDNNFITNPQNLIMDTNSLKVAKIYSGNVINETFSFKMYDDYNHLITYDSDIDNAMLDDLIFYSITVNDTNNVKLLGQIHGYCWNTTCSFSNVKAIGMKGKYQLAMNIITFGQYLHFENNTAYSELIIEDCPRDNKQYIERDVEGINIKSCYIKKCDPQCVTGQCIGDNICNCTDPRYIGRLCEEPKALERNTIFNYLIFIISYMLIFISILLIIGIIYYREDPNIKGGSVEFLIIILIGTIFNYIYVLLLLKNRTRITCTMILFFYYIGFCLVFGSILAKTLRVYKISKILSSLEMNITQNQLYGIVIGITLYHVIIILICVKTNQIKLKEASSEYYIYQKCEYSKIKYLR</sequence>
<evidence type="ECO:0000256" key="3">
    <source>
        <dbReference type="ARBA" id="ARBA00022989"/>
    </source>
</evidence>
<dbReference type="PANTHER" id="PTHR10519">
    <property type="entry name" value="GABA-B RECEPTOR"/>
    <property type="match status" value="1"/>
</dbReference>
<keyword evidence="13" id="KW-1185">Reference proteome</keyword>
<evidence type="ECO:0000259" key="11">
    <source>
        <dbReference type="PROSITE" id="PS50259"/>
    </source>
</evidence>
<dbReference type="InterPro" id="IPR006626">
    <property type="entry name" value="PbH1"/>
</dbReference>
<keyword evidence="4" id="KW-0297">G-protein coupled receptor</keyword>
<dbReference type="Proteomes" id="UP000193944">
    <property type="component" value="Unassembled WGS sequence"/>
</dbReference>
<organism evidence="12 13">
    <name type="scientific">Anaeromyces robustus</name>
    <dbReference type="NCBI Taxonomy" id="1754192"/>
    <lineage>
        <taxon>Eukaryota</taxon>
        <taxon>Fungi</taxon>
        <taxon>Fungi incertae sedis</taxon>
        <taxon>Chytridiomycota</taxon>
        <taxon>Chytridiomycota incertae sedis</taxon>
        <taxon>Neocallimastigomycetes</taxon>
        <taxon>Neocallimastigales</taxon>
        <taxon>Neocallimastigaceae</taxon>
        <taxon>Anaeromyces</taxon>
    </lineage>
</organism>
<feature type="domain" description="G-protein coupled receptors family 3 profile" evidence="11">
    <location>
        <begin position="887"/>
        <end position="980"/>
    </location>
</feature>
<reference evidence="12 13" key="1">
    <citation type="submission" date="2016-08" db="EMBL/GenBank/DDBJ databases">
        <title>A Parts List for Fungal Cellulosomes Revealed by Comparative Genomics.</title>
        <authorList>
            <consortium name="DOE Joint Genome Institute"/>
            <person name="Haitjema C.H."/>
            <person name="Gilmore S.P."/>
            <person name="Henske J.K."/>
            <person name="Solomon K.V."/>
            <person name="De Groot R."/>
            <person name="Kuo A."/>
            <person name="Mondo S.J."/>
            <person name="Salamov A.A."/>
            <person name="Labutti K."/>
            <person name="Zhao Z."/>
            <person name="Chiniquy J."/>
            <person name="Barry K."/>
            <person name="Brewer H.M."/>
            <person name="Purvine S.O."/>
            <person name="Wright A.T."/>
            <person name="Boxma B."/>
            <person name="Van Alen T."/>
            <person name="Hackstein J.H."/>
            <person name="Baker S.E."/>
            <person name="Grigoriev I.V."/>
            <person name="O'Malley M.A."/>
        </authorList>
    </citation>
    <scope>NUCLEOTIDE SEQUENCE [LARGE SCALE GENOMIC DNA]</scope>
    <source>
        <strain evidence="12 13">S4</strain>
    </source>
</reference>
<dbReference type="PANTHER" id="PTHR10519:SF20">
    <property type="entry name" value="G-PROTEIN COUPLED RECEPTOR 156-RELATED"/>
    <property type="match status" value="1"/>
</dbReference>
<dbReference type="OrthoDB" id="5984008at2759"/>
<evidence type="ECO:0000256" key="10">
    <source>
        <dbReference type="SAM" id="SignalP"/>
    </source>
</evidence>
<feature type="chain" id="PRO_5011006382" description="G-protein coupled receptors family 3 profile domain-containing protein" evidence="10">
    <location>
        <begin position="23"/>
        <end position="1044"/>
    </location>
</feature>
<dbReference type="InterPro" id="IPR002455">
    <property type="entry name" value="GPCR3_GABA-B"/>
</dbReference>
<dbReference type="Pfam" id="PF00003">
    <property type="entry name" value="7tm_3"/>
    <property type="match status" value="1"/>
</dbReference>
<evidence type="ECO:0000256" key="5">
    <source>
        <dbReference type="ARBA" id="ARBA00023136"/>
    </source>
</evidence>
<feature type="signal peptide" evidence="10">
    <location>
        <begin position="1"/>
        <end position="22"/>
    </location>
</feature>
<evidence type="ECO:0000313" key="13">
    <source>
        <dbReference type="Proteomes" id="UP000193944"/>
    </source>
</evidence>